<evidence type="ECO:0000313" key="1">
    <source>
        <dbReference type="EMBL" id="MCK6257291.1"/>
    </source>
</evidence>
<dbReference type="EMBL" id="JAIWJX010000002">
    <property type="protein sequence ID" value="MCK6257291.1"/>
    <property type="molecule type" value="Genomic_DNA"/>
</dbReference>
<keyword evidence="2" id="KW-1185">Reference proteome</keyword>
<accession>A0A9X2BD54</accession>
<organism evidence="1 2">
    <name type="scientific">Fictibacillus marinisediminis</name>
    <dbReference type="NCBI Taxonomy" id="2878389"/>
    <lineage>
        <taxon>Bacteria</taxon>
        <taxon>Bacillati</taxon>
        <taxon>Bacillota</taxon>
        <taxon>Bacilli</taxon>
        <taxon>Bacillales</taxon>
        <taxon>Fictibacillaceae</taxon>
        <taxon>Fictibacillus</taxon>
    </lineage>
</organism>
<comment type="caution">
    <text evidence="1">The sequence shown here is derived from an EMBL/GenBank/DDBJ whole genome shotgun (WGS) entry which is preliminary data.</text>
</comment>
<gene>
    <name evidence="1" type="ORF">LCY76_11860</name>
</gene>
<proteinExistence type="predicted"/>
<protein>
    <submittedName>
        <fullName evidence="1">Uncharacterized protein</fullName>
    </submittedName>
</protein>
<sequence length="58" mass="6591">MGLQGKTAIDTIPVEAAQKEELQPFCLRGCSACIREYKRIKIRRNMSNINSSKKYPGF</sequence>
<dbReference type="Proteomes" id="UP001139011">
    <property type="component" value="Unassembled WGS sequence"/>
</dbReference>
<evidence type="ECO:0000313" key="2">
    <source>
        <dbReference type="Proteomes" id="UP001139011"/>
    </source>
</evidence>
<dbReference type="AlphaFoldDB" id="A0A9X2BD54"/>
<name>A0A9X2BD54_9BACL</name>
<reference evidence="1" key="1">
    <citation type="submission" date="2021-09" db="EMBL/GenBank/DDBJ databases">
        <title>Genome analysis of Fictibacillus sp. KIGAM418 isolated from marine sediment.</title>
        <authorList>
            <person name="Seo M.-J."/>
            <person name="Cho E.-S."/>
            <person name="Hwang C.Y."/>
        </authorList>
    </citation>
    <scope>NUCLEOTIDE SEQUENCE</scope>
    <source>
        <strain evidence="1">KIGAM418</strain>
    </source>
</reference>
<dbReference type="RefSeq" id="WP_248252807.1">
    <property type="nucleotide sequence ID" value="NZ_JAIWJX010000002.1"/>
</dbReference>